<reference evidence="2" key="1">
    <citation type="journal article" date="2024" name="FEMS Microbiol. Lett.">
        <title>Genomic insights into Spiroplasma endosymbionts that induce male-killing and protective phenotypes in the pea aphid.</title>
        <authorList>
            <person name="Arai H."/>
            <person name="Legeai F."/>
            <person name="Kageyama D."/>
            <person name="Sugio A."/>
            <person name="Simon J.C."/>
        </authorList>
    </citation>
    <scope>NUCLEOTIDE SEQUENCE [LARGE SCALE GENOMIC DNA]</scope>
    <source>
        <strain evidence="2">sAp269</strain>
    </source>
</reference>
<protein>
    <recommendedName>
        <fullName evidence="3">Restriction endonuclease domain-containing protein</fullName>
    </recommendedName>
</protein>
<organism evidence="1 2">
    <name type="scientific">Spiroplasma ixodetis</name>
    <dbReference type="NCBI Taxonomy" id="2141"/>
    <lineage>
        <taxon>Bacteria</taxon>
        <taxon>Bacillati</taxon>
        <taxon>Mycoplasmatota</taxon>
        <taxon>Mollicutes</taxon>
        <taxon>Entomoplasmatales</taxon>
        <taxon>Spiroplasmataceae</taxon>
        <taxon>Spiroplasma</taxon>
    </lineage>
</organism>
<accession>A0ABM8JPR9</accession>
<keyword evidence="2" id="KW-1185">Reference proteome</keyword>
<sequence>MSLTALRKELLTYDHCLNKKNTNMAMQPFLDLERNYFNLLLCNWELEMKKRNHYVNSLFKCYTKYNDFEFVATPDFLMEIIPACTSVEEKMNWNEFTIYFKMKKIVWNI</sequence>
<evidence type="ECO:0000313" key="1">
    <source>
        <dbReference type="EMBL" id="BET39283.1"/>
    </source>
</evidence>
<proteinExistence type="predicted"/>
<name>A0ABM8JPR9_9MOLU</name>
<dbReference type="Proteomes" id="UP001473424">
    <property type="component" value="Chromosome"/>
</dbReference>
<evidence type="ECO:0000313" key="2">
    <source>
        <dbReference type="Proteomes" id="UP001473424"/>
    </source>
</evidence>
<gene>
    <name evidence="1" type="ORF">SAP269_18720</name>
</gene>
<dbReference type="EMBL" id="AP028955">
    <property type="protein sequence ID" value="BET39283.1"/>
    <property type="molecule type" value="Genomic_DNA"/>
</dbReference>
<evidence type="ECO:0008006" key="3">
    <source>
        <dbReference type="Google" id="ProtNLM"/>
    </source>
</evidence>